<gene>
    <name evidence="2" type="ORF">GG681_09125</name>
</gene>
<dbReference type="EMBL" id="WIXK01000004">
    <property type="protein sequence ID" value="MQY42802.1"/>
    <property type="molecule type" value="Genomic_DNA"/>
</dbReference>
<evidence type="ECO:0000259" key="1">
    <source>
        <dbReference type="Pfam" id="PF06568"/>
    </source>
</evidence>
<organism evidence="2 3">
    <name type="scientific">Tritonibacter aquimaris</name>
    <dbReference type="NCBI Taxonomy" id="2663379"/>
    <lineage>
        <taxon>Bacteria</taxon>
        <taxon>Pseudomonadati</taxon>
        <taxon>Pseudomonadota</taxon>
        <taxon>Alphaproteobacteria</taxon>
        <taxon>Rhodobacterales</taxon>
        <taxon>Paracoccaceae</taxon>
        <taxon>Tritonibacter</taxon>
    </lineage>
</organism>
<sequence>MAYLTTTQALRPARRSVFSLIANLAAIRRQRKALLALSDEALDDLGLTRAEVNREAARGLWDLPRC</sequence>
<dbReference type="Pfam" id="PF06568">
    <property type="entry name" value="YjiS-like"/>
    <property type="match status" value="1"/>
</dbReference>
<protein>
    <submittedName>
        <fullName evidence="2">DUF1127 domain-containing protein</fullName>
    </submittedName>
</protein>
<dbReference type="InterPro" id="IPR009506">
    <property type="entry name" value="YjiS-like"/>
</dbReference>
<dbReference type="AlphaFoldDB" id="A0A844AXY7"/>
<feature type="domain" description="YjiS-like" evidence="1">
    <location>
        <begin position="18"/>
        <end position="52"/>
    </location>
</feature>
<evidence type="ECO:0000313" key="2">
    <source>
        <dbReference type="EMBL" id="MQY42802.1"/>
    </source>
</evidence>
<proteinExistence type="predicted"/>
<dbReference type="RefSeq" id="WP_153547341.1">
    <property type="nucleotide sequence ID" value="NZ_WIXK01000004.1"/>
</dbReference>
<name>A0A844AXY7_9RHOB</name>
<dbReference type="Proteomes" id="UP000436694">
    <property type="component" value="Unassembled WGS sequence"/>
</dbReference>
<keyword evidence="3" id="KW-1185">Reference proteome</keyword>
<reference evidence="2 3" key="1">
    <citation type="submission" date="2019-10" db="EMBL/GenBank/DDBJ databases">
        <title>Epibacterium sp. nov., isolated from seawater.</title>
        <authorList>
            <person name="Zhang X."/>
            <person name="Li N."/>
        </authorList>
    </citation>
    <scope>NUCLEOTIDE SEQUENCE [LARGE SCALE GENOMIC DNA]</scope>
    <source>
        <strain evidence="2 3">SM1969</strain>
    </source>
</reference>
<accession>A0A844AXY7</accession>
<evidence type="ECO:0000313" key="3">
    <source>
        <dbReference type="Proteomes" id="UP000436694"/>
    </source>
</evidence>
<comment type="caution">
    <text evidence="2">The sequence shown here is derived from an EMBL/GenBank/DDBJ whole genome shotgun (WGS) entry which is preliminary data.</text>
</comment>